<dbReference type="SUPFAM" id="SSF63825">
    <property type="entry name" value="YWTD domain"/>
    <property type="match status" value="1"/>
</dbReference>
<dbReference type="AlphaFoldDB" id="A0A4R6AZI0"/>
<organism evidence="4 5">
    <name type="scientific">Meridianimarinicoccus aquatilis</name>
    <dbReference type="NCBI Taxonomy" id="2552766"/>
    <lineage>
        <taxon>Bacteria</taxon>
        <taxon>Pseudomonadati</taxon>
        <taxon>Pseudomonadota</taxon>
        <taxon>Alphaproteobacteria</taxon>
        <taxon>Rhodobacterales</taxon>
        <taxon>Paracoccaceae</taxon>
        <taxon>Meridianimarinicoccus</taxon>
    </lineage>
</organism>
<gene>
    <name evidence="4" type="ORF">E2L05_07685</name>
</gene>
<dbReference type="Proteomes" id="UP000294562">
    <property type="component" value="Unassembled WGS sequence"/>
</dbReference>
<reference evidence="4 5" key="1">
    <citation type="submission" date="2019-03" db="EMBL/GenBank/DDBJ databases">
        <title>Rhodobacteraceae bacterium SM1902, a new member of the family Rhodobacteraceae isolated from Yantai.</title>
        <authorList>
            <person name="Sun Y."/>
        </authorList>
    </citation>
    <scope>NUCLEOTIDE SEQUENCE [LARGE SCALE GENOMIC DNA]</scope>
    <source>
        <strain evidence="4 5">SM1902</strain>
    </source>
</reference>
<proteinExistence type="predicted"/>
<accession>A0A4R6AZI0</accession>
<dbReference type="InterPro" id="IPR025507">
    <property type="entry name" value="DUF4394"/>
</dbReference>
<keyword evidence="2" id="KW-0472">Membrane</keyword>
<protein>
    <submittedName>
        <fullName evidence="4">VPLPA-CTERM sorting domain-containing protein</fullName>
    </submittedName>
</protein>
<evidence type="ECO:0000256" key="1">
    <source>
        <dbReference type="SAM" id="MobiDB-lite"/>
    </source>
</evidence>
<dbReference type="EMBL" id="SMZO01000013">
    <property type="protein sequence ID" value="TDL89194.1"/>
    <property type="molecule type" value="Genomic_DNA"/>
</dbReference>
<comment type="caution">
    <text evidence="4">The sequence shown here is derived from an EMBL/GenBank/DDBJ whole genome shotgun (WGS) entry which is preliminary data.</text>
</comment>
<keyword evidence="2" id="KW-0812">Transmembrane</keyword>
<evidence type="ECO:0000256" key="2">
    <source>
        <dbReference type="SAM" id="Phobius"/>
    </source>
</evidence>
<feature type="region of interest" description="Disordered" evidence="1">
    <location>
        <begin position="1"/>
        <end position="21"/>
    </location>
</feature>
<dbReference type="InterPro" id="IPR022472">
    <property type="entry name" value="VPLPA-CTERM"/>
</dbReference>
<evidence type="ECO:0000259" key="3">
    <source>
        <dbReference type="Pfam" id="PF14339"/>
    </source>
</evidence>
<feature type="domain" description="DUF4394" evidence="3">
    <location>
        <begin position="121"/>
        <end position="313"/>
    </location>
</feature>
<evidence type="ECO:0000313" key="5">
    <source>
        <dbReference type="Proteomes" id="UP000294562"/>
    </source>
</evidence>
<name>A0A4R6AZI0_9RHOB</name>
<keyword evidence="5" id="KW-1185">Reference proteome</keyword>
<keyword evidence="2" id="KW-1133">Transmembrane helix</keyword>
<dbReference type="OrthoDB" id="531718at2"/>
<evidence type="ECO:0000313" key="4">
    <source>
        <dbReference type="EMBL" id="TDL89194.1"/>
    </source>
</evidence>
<feature type="transmembrane region" description="Helical" evidence="2">
    <location>
        <begin position="344"/>
        <end position="363"/>
    </location>
</feature>
<dbReference type="NCBIfam" id="TIGR03370">
    <property type="entry name" value="VPLPA-CTERM"/>
    <property type="match status" value="1"/>
</dbReference>
<sequence>MRCPGVKRMGTATASPPENCAPPTKKFTHVKLFCLSPVTSTSSLHAGDRQQQGNQKMTGHFTRVAGVCFVLVASPLSAATFGSNTVVYSLGNEGQTLVTLAAPGQGTPSGVTLDFNGMLRSLDSIAYRPQTGQLYGYDNEDDVVYLIDPQTGATTKIVEALGTTSNDDLGFDFNNVLDAARIVTAEEENIVFFPNKMPPTLEPKTPLAYVPGDENEGVNPNIVANAYTNAVPNATSTAQFVIDSDWDILATLGNNAGTLETVGDLYLDGMAFDITEDIGFDILSFMEGDNTAYALLTERMTGGQSIYEVPLIADMMGRINLVEVTALDRSFGTLNGLAVAPSAVPLPAALPMLVAGLAALGFARRRRG</sequence>
<dbReference type="Pfam" id="PF14339">
    <property type="entry name" value="DUF4394"/>
    <property type="match status" value="1"/>
</dbReference>